<keyword evidence="3 6" id="KW-0812">Transmembrane</keyword>
<evidence type="ECO:0008006" key="9">
    <source>
        <dbReference type="Google" id="ProtNLM"/>
    </source>
</evidence>
<dbReference type="EMBL" id="VATY01000001">
    <property type="protein sequence ID" value="TMM59372.1"/>
    <property type="molecule type" value="Genomic_DNA"/>
</dbReference>
<feature type="transmembrane region" description="Helical" evidence="6">
    <location>
        <begin position="230"/>
        <end position="248"/>
    </location>
</feature>
<feature type="transmembrane region" description="Helical" evidence="6">
    <location>
        <begin position="260"/>
        <end position="278"/>
    </location>
</feature>
<protein>
    <recommendedName>
        <fullName evidence="9">Prenyltransferase</fullName>
    </recommendedName>
</protein>
<feature type="transmembrane region" description="Helical" evidence="6">
    <location>
        <begin position="36"/>
        <end position="53"/>
    </location>
</feature>
<evidence type="ECO:0000256" key="1">
    <source>
        <dbReference type="ARBA" id="ARBA00004141"/>
    </source>
</evidence>
<evidence type="ECO:0000256" key="6">
    <source>
        <dbReference type="SAM" id="Phobius"/>
    </source>
</evidence>
<comment type="caution">
    <text evidence="7">The sequence shown here is derived from an EMBL/GenBank/DDBJ whole genome shotgun (WGS) entry which is preliminary data.</text>
</comment>
<evidence type="ECO:0000256" key="5">
    <source>
        <dbReference type="ARBA" id="ARBA00023136"/>
    </source>
</evidence>
<evidence type="ECO:0000256" key="2">
    <source>
        <dbReference type="ARBA" id="ARBA00022475"/>
    </source>
</evidence>
<keyword evidence="2" id="KW-1003">Cell membrane</keyword>
<dbReference type="RefSeq" id="WP_138657361.1">
    <property type="nucleotide sequence ID" value="NZ_VATY01000001.1"/>
</dbReference>
<keyword evidence="8" id="KW-1185">Reference proteome</keyword>
<proteinExistence type="predicted"/>
<dbReference type="PANTHER" id="PTHR42723:SF1">
    <property type="entry name" value="CHLOROPHYLL SYNTHASE, CHLOROPLASTIC"/>
    <property type="match status" value="1"/>
</dbReference>
<gene>
    <name evidence="7" type="ORF">FEE95_08050</name>
</gene>
<dbReference type="Proteomes" id="UP000310314">
    <property type="component" value="Unassembled WGS sequence"/>
</dbReference>
<keyword evidence="4 6" id="KW-1133">Transmembrane helix</keyword>
<dbReference type="Pfam" id="PF01040">
    <property type="entry name" value="UbiA"/>
    <property type="match status" value="1"/>
</dbReference>
<feature type="transmembrane region" description="Helical" evidence="6">
    <location>
        <begin position="207"/>
        <end position="224"/>
    </location>
</feature>
<sequence length="285" mass="33334">MNLLDLKISRPGLWFPTIWIYLVPFGNQEGFWKSSLFWLGLFFVTFPLNYLVYGLNDYNDEQADAVNERKGNFLFGAKAPRKHLDGVLKKITWVILPFVVIFTYLSGFKMFLLLVFMVLVNILYNFKPFRIKERPPFEILIQIGYVTTAFFGTELNSLETLPWQTLTYLSLFAFQAHIAGEIMDIEPDLKSGKRTTATLLKRRNSKLLMLVLLLLESFLVWYWFKDLVLALFLLVFSIWLVLDVFIFFKDKPYTIPQMKLFGYAINLSAILSMVWVLYSGKLLFS</sequence>
<evidence type="ECO:0000313" key="7">
    <source>
        <dbReference type="EMBL" id="TMM59372.1"/>
    </source>
</evidence>
<evidence type="ECO:0000256" key="4">
    <source>
        <dbReference type="ARBA" id="ARBA00022989"/>
    </source>
</evidence>
<dbReference type="InterPro" id="IPR044878">
    <property type="entry name" value="UbiA_sf"/>
</dbReference>
<keyword evidence="5 6" id="KW-0472">Membrane</keyword>
<evidence type="ECO:0000313" key="8">
    <source>
        <dbReference type="Proteomes" id="UP000310314"/>
    </source>
</evidence>
<comment type="subcellular location">
    <subcellularLocation>
        <location evidence="1">Membrane</location>
        <topology evidence="1">Multi-pass membrane protein</topology>
    </subcellularLocation>
</comment>
<dbReference type="InterPro" id="IPR000537">
    <property type="entry name" value="UbiA_prenyltransferase"/>
</dbReference>
<organism evidence="7 8">
    <name type="scientific">Maribacter algarum</name>
    <name type="common">ex Zhang et al. 2020</name>
    <dbReference type="NCBI Taxonomy" id="2578118"/>
    <lineage>
        <taxon>Bacteria</taxon>
        <taxon>Pseudomonadati</taxon>
        <taxon>Bacteroidota</taxon>
        <taxon>Flavobacteriia</taxon>
        <taxon>Flavobacteriales</taxon>
        <taxon>Flavobacteriaceae</taxon>
        <taxon>Maribacter</taxon>
    </lineage>
</organism>
<reference evidence="7 8" key="1">
    <citation type="submission" date="2019-05" db="EMBL/GenBank/DDBJ databases">
        <authorList>
            <person name="Zhang J.-Y."/>
            <person name="Feg X."/>
            <person name="Du Z.-J."/>
        </authorList>
    </citation>
    <scope>NUCLEOTIDE SEQUENCE [LARGE SCALE GENOMIC DNA]</scope>
    <source>
        <strain evidence="7 8">RZ26</strain>
    </source>
</reference>
<dbReference type="OrthoDB" id="1416782at2"/>
<name>A0A5S3PYK8_9FLAO</name>
<dbReference type="PANTHER" id="PTHR42723">
    <property type="entry name" value="CHLOROPHYLL SYNTHASE"/>
    <property type="match status" value="1"/>
</dbReference>
<evidence type="ECO:0000256" key="3">
    <source>
        <dbReference type="ARBA" id="ARBA00022692"/>
    </source>
</evidence>
<accession>A0A5S3PYK8</accession>
<dbReference type="InterPro" id="IPR050475">
    <property type="entry name" value="Prenyltransferase_related"/>
</dbReference>
<dbReference type="GO" id="GO:0016020">
    <property type="term" value="C:membrane"/>
    <property type="evidence" value="ECO:0007669"/>
    <property type="project" value="UniProtKB-SubCell"/>
</dbReference>
<dbReference type="GO" id="GO:0016765">
    <property type="term" value="F:transferase activity, transferring alkyl or aryl (other than methyl) groups"/>
    <property type="evidence" value="ECO:0007669"/>
    <property type="project" value="InterPro"/>
</dbReference>
<dbReference type="AlphaFoldDB" id="A0A5S3PYK8"/>
<feature type="transmembrane region" description="Helical" evidence="6">
    <location>
        <begin position="91"/>
        <end position="124"/>
    </location>
</feature>
<dbReference type="Gene3D" id="1.10.357.140">
    <property type="entry name" value="UbiA prenyltransferase"/>
    <property type="match status" value="1"/>
</dbReference>